<dbReference type="EMBL" id="CM046103">
    <property type="protein sequence ID" value="KAI8428183.1"/>
    <property type="molecule type" value="Genomic_DNA"/>
</dbReference>
<dbReference type="Proteomes" id="UP001064048">
    <property type="component" value="Chromosome 3"/>
</dbReference>
<gene>
    <name evidence="1" type="ORF">MSG28_002418</name>
</gene>
<sequence>MCSQSPAPYRAYITGAEARARTLASASHSPHDRFPAPLSFSPAHEFPLRELSEVTVAVHCAQKAGSIPALYRKANPLPNIAASPLVTCLDEFVLNGAATCAGAACAESATSLHSPCLASPGNG</sequence>
<evidence type="ECO:0000313" key="1">
    <source>
        <dbReference type="EMBL" id="KAI8428183.1"/>
    </source>
</evidence>
<evidence type="ECO:0000313" key="2">
    <source>
        <dbReference type="Proteomes" id="UP001064048"/>
    </source>
</evidence>
<comment type="caution">
    <text evidence="1">The sequence shown here is derived from an EMBL/GenBank/DDBJ whole genome shotgun (WGS) entry which is preliminary data.</text>
</comment>
<proteinExistence type="predicted"/>
<keyword evidence="2" id="KW-1185">Reference proteome</keyword>
<reference evidence="1 2" key="1">
    <citation type="journal article" date="2022" name="Genome Biol. Evol.">
        <title>The Spruce Budworm Genome: Reconstructing the Evolutionary History of Antifreeze Proteins.</title>
        <authorList>
            <person name="Beliveau C."/>
            <person name="Gagne P."/>
            <person name="Picq S."/>
            <person name="Vernygora O."/>
            <person name="Keeling C.I."/>
            <person name="Pinkney K."/>
            <person name="Doucet D."/>
            <person name="Wen F."/>
            <person name="Johnston J.S."/>
            <person name="Maaroufi H."/>
            <person name="Boyle B."/>
            <person name="Laroche J."/>
            <person name="Dewar K."/>
            <person name="Juretic N."/>
            <person name="Blackburn G."/>
            <person name="Nisole A."/>
            <person name="Brunet B."/>
            <person name="Brandao M."/>
            <person name="Lumley L."/>
            <person name="Duan J."/>
            <person name="Quan G."/>
            <person name="Lucarotti C.J."/>
            <person name="Roe A.D."/>
            <person name="Sperling F.A.H."/>
            <person name="Levesque R.C."/>
            <person name="Cusson M."/>
        </authorList>
    </citation>
    <scope>NUCLEOTIDE SEQUENCE [LARGE SCALE GENOMIC DNA]</scope>
    <source>
        <strain evidence="1">Glfc:IPQL:Cfum</strain>
    </source>
</reference>
<protein>
    <submittedName>
        <fullName evidence="1">Uncharacterized protein</fullName>
    </submittedName>
</protein>
<name>A0ACC0JW97_CHOFU</name>
<accession>A0ACC0JW97</accession>
<organism evidence="1 2">
    <name type="scientific">Choristoneura fumiferana</name>
    <name type="common">Spruce budworm moth</name>
    <name type="synonym">Archips fumiferana</name>
    <dbReference type="NCBI Taxonomy" id="7141"/>
    <lineage>
        <taxon>Eukaryota</taxon>
        <taxon>Metazoa</taxon>
        <taxon>Ecdysozoa</taxon>
        <taxon>Arthropoda</taxon>
        <taxon>Hexapoda</taxon>
        <taxon>Insecta</taxon>
        <taxon>Pterygota</taxon>
        <taxon>Neoptera</taxon>
        <taxon>Endopterygota</taxon>
        <taxon>Lepidoptera</taxon>
        <taxon>Glossata</taxon>
        <taxon>Ditrysia</taxon>
        <taxon>Tortricoidea</taxon>
        <taxon>Tortricidae</taxon>
        <taxon>Tortricinae</taxon>
        <taxon>Choristoneura</taxon>
    </lineage>
</organism>